<dbReference type="RefSeq" id="WP_182041822.1">
    <property type="nucleotide sequence ID" value="NZ_JACDZE010000001.1"/>
</dbReference>
<sequence>MKTKDINTLAELRQAKIELKMKMKRKDNELQGNVINSLANKLFSGKGKVPNYVSTALDKSTRNAIRFLAHRTKRNPRIKRLIKPALITALAIAIPVLVTKAGGLLKEKA</sequence>
<reference evidence="2 3" key="1">
    <citation type="submission" date="2020-07" db="EMBL/GenBank/DDBJ databases">
        <title>Moheibacter lacus sp. nov., a member of the family Flavobacteriaceae isolated from freshwater lake sediment.</title>
        <authorList>
            <person name="Liu Y."/>
        </authorList>
    </citation>
    <scope>NUCLEOTIDE SEQUENCE [LARGE SCALE GENOMIC DNA]</scope>
    <source>
        <strain evidence="2 3">BDHS18</strain>
    </source>
</reference>
<evidence type="ECO:0000256" key="1">
    <source>
        <dbReference type="SAM" id="Phobius"/>
    </source>
</evidence>
<gene>
    <name evidence="2" type="ORF">HU137_00325</name>
</gene>
<dbReference type="EMBL" id="JACDZE010000001">
    <property type="protein sequence ID" value="MBA5628209.1"/>
    <property type="molecule type" value="Genomic_DNA"/>
</dbReference>
<feature type="transmembrane region" description="Helical" evidence="1">
    <location>
        <begin position="81"/>
        <end position="98"/>
    </location>
</feature>
<keyword evidence="1" id="KW-0812">Transmembrane</keyword>
<protein>
    <submittedName>
        <fullName evidence="2">Uncharacterized protein</fullName>
    </submittedName>
</protein>
<keyword evidence="3" id="KW-1185">Reference proteome</keyword>
<dbReference type="Proteomes" id="UP000552241">
    <property type="component" value="Unassembled WGS sequence"/>
</dbReference>
<dbReference type="AlphaFoldDB" id="A0A838ZRJ2"/>
<evidence type="ECO:0000313" key="2">
    <source>
        <dbReference type="EMBL" id="MBA5628209.1"/>
    </source>
</evidence>
<evidence type="ECO:0000313" key="3">
    <source>
        <dbReference type="Proteomes" id="UP000552241"/>
    </source>
</evidence>
<organism evidence="2 3">
    <name type="scientific">Moheibacter lacus</name>
    <dbReference type="NCBI Taxonomy" id="2745851"/>
    <lineage>
        <taxon>Bacteria</taxon>
        <taxon>Pseudomonadati</taxon>
        <taxon>Bacteroidota</taxon>
        <taxon>Flavobacteriia</taxon>
        <taxon>Flavobacteriales</taxon>
        <taxon>Weeksellaceae</taxon>
        <taxon>Moheibacter</taxon>
    </lineage>
</organism>
<accession>A0A838ZRJ2</accession>
<keyword evidence="1" id="KW-0472">Membrane</keyword>
<comment type="caution">
    <text evidence="2">The sequence shown here is derived from an EMBL/GenBank/DDBJ whole genome shotgun (WGS) entry which is preliminary data.</text>
</comment>
<name>A0A838ZRJ2_9FLAO</name>
<keyword evidence="1" id="KW-1133">Transmembrane helix</keyword>
<proteinExistence type="predicted"/>